<comment type="caution">
    <text evidence="2">The sequence shown here is derived from an EMBL/GenBank/DDBJ whole genome shotgun (WGS) entry which is preliminary data.</text>
</comment>
<evidence type="ECO:0000259" key="1">
    <source>
        <dbReference type="Pfam" id="PF00566"/>
    </source>
</evidence>
<reference evidence="2" key="1">
    <citation type="submission" date="2019-10" db="EMBL/GenBank/DDBJ databases">
        <title>The sequence and de novo assembly of the wild yak genome.</title>
        <authorList>
            <person name="Liu Y."/>
        </authorList>
    </citation>
    <scope>NUCLEOTIDE SEQUENCE [LARGE SCALE GENOMIC DNA]</scope>
    <source>
        <strain evidence="2">WY2019</strain>
    </source>
</reference>
<sequence length="99" mass="11670">MEKLETLLALEPEEIITKYEQEVGYFRGMNKVVAVLLMFLNEDDTFWRLFQLMTDEEHAMRNAPFPLTLRLWEASILEGGHLLTAMAYTVLKVHRRKRA</sequence>
<dbReference type="PANTHER" id="PTHR47219:SF25">
    <property type="entry name" value="RAB-GAP TBC DOMAIN-CONTAINING PROTEIN"/>
    <property type="match status" value="1"/>
</dbReference>
<dbReference type="Pfam" id="PF00566">
    <property type="entry name" value="RabGAP-TBC"/>
    <property type="match status" value="1"/>
</dbReference>
<keyword evidence="3" id="KW-1185">Reference proteome</keyword>
<dbReference type="GO" id="GO:0005096">
    <property type="term" value="F:GTPase activator activity"/>
    <property type="evidence" value="ECO:0007669"/>
    <property type="project" value="TreeGrafter"/>
</dbReference>
<dbReference type="AlphaFoldDB" id="A0A6B0R512"/>
<dbReference type="EMBL" id="VBQZ03000018">
    <property type="protein sequence ID" value="MXQ83991.1"/>
    <property type="molecule type" value="Genomic_DNA"/>
</dbReference>
<dbReference type="InterPro" id="IPR000195">
    <property type="entry name" value="Rab-GAP-TBC_dom"/>
</dbReference>
<dbReference type="SUPFAM" id="SSF47923">
    <property type="entry name" value="Ypt/Rab-GAP domain of gyp1p"/>
    <property type="match status" value="2"/>
</dbReference>
<name>A0A6B0R512_9CETA</name>
<evidence type="ECO:0000313" key="2">
    <source>
        <dbReference type="EMBL" id="MXQ83991.1"/>
    </source>
</evidence>
<dbReference type="InterPro" id="IPR035969">
    <property type="entry name" value="Rab-GAP_TBC_sf"/>
</dbReference>
<feature type="domain" description="Rab-GAP TBC" evidence="1">
    <location>
        <begin position="16"/>
        <end position="56"/>
    </location>
</feature>
<evidence type="ECO:0000313" key="3">
    <source>
        <dbReference type="Proteomes" id="UP000322234"/>
    </source>
</evidence>
<proteinExistence type="predicted"/>
<dbReference type="InterPro" id="IPR050302">
    <property type="entry name" value="Rab_GAP_TBC_domain"/>
</dbReference>
<dbReference type="PANTHER" id="PTHR47219">
    <property type="entry name" value="RAB GTPASE-ACTIVATING PROTEIN 1-LIKE"/>
    <property type="match status" value="1"/>
</dbReference>
<organism evidence="2 3">
    <name type="scientific">Bos mutus</name>
    <name type="common">wild yak</name>
    <dbReference type="NCBI Taxonomy" id="72004"/>
    <lineage>
        <taxon>Eukaryota</taxon>
        <taxon>Metazoa</taxon>
        <taxon>Chordata</taxon>
        <taxon>Craniata</taxon>
        <taxon>Vertebrata</taxon>
        <taxon>Euteleostomi</taxon>
        <taxon>Mammalia</taxon>
        <taxon>Eutheria</taxon>
        <taxon>Laurasiatheria</taxon>
        <taxon>Artiodactyla</taxon>
        <taxon>Ruminantia</taxon>
        <taxon>Pecora</taxon>
        <taxon>Bovidae</taxon>
        <taxon>Bovinae</taxon>
        <taxon>Bos</taxon>
    </lineage>
</organism>
<dbReference type="GO" id="GO:0031267">
    <property type="term" value="F:small GTPase binding"/>
    <property type="evidence" value="ECO:0007669"/>
    <property type="project" value="TreeGrafter"/>
</dbReference>
<accession>A0A6B0R512</accession>
<dbReference type="Gene3D" id="1.10.8.270">
    <property type="entry name" value="putative rabgap domain of human tbc1 domain family member 14 like domains"/>
    <property type="match status" value="1"/>
</dbReference>
<protein>
    <recommendedName>
        <fullName evidence="1">Rab-GAP TBC domain-containing protein</fullName>
    </recommendedName>
</protein>
<gene>
    <name evidence="2" type="ORF">E5288_WYG002628</name>
</gene>
<dbReference type="Proteomes" id="UP000322234">
    <property type="component" value="Unassembled WGS sequence"/>
</dbReference>